<feature type="chain" id="PRO_5022812305" description="PEP-CTERM protein-sorting domain-containing protein" evidence="1">
    <location>
        <begin position="26"/>
        <end position="204"/>
    </location>
</feature>
<organism evidence="2 3">
    <name type="scientific">Bythopirellula goksoeyrii</name>
    <dbReference type="NCBI Taxonomy" id="1400387"/>
    <lineage>
        <taxon>Bacteria</taxon>
        <taxon>Pseudomonadati</taxon>
        <taxon>Planctomycetota</taxon>
        <taxon>Planctomycetia</taxon>
        <taxon>Pirellulales</taxon>
        <taxon>Lacipirellulaceae</taxon>
        <taxon>Bythopirellula</taxon>
    </lineage>
</organism>
<dbReference type="Gene3D" id="2.60.120.260">
    <property type="entry name" value="Galactose-binding domain-like"/>
    <property type="match status" value="1"/>
</dbReference>
<evidence type="ECO:0000313" key="2">
    <source>
        <dbReference type="EMBL" id="QEG35151.1"/>
    </source>
</evidence>
<keyword evidence="1" id="KW-0732">Signal</keyword>
<sequence length="204" mass="21321" precursor="true">MMKSILFSAGVATAICFLSADTAKANRVANGDFEDGLNGWTFTGDGVTDTASLSSDTPSGAGMSADLNINGPNGLPWLQQDIDVSGLTGLDLTFSASVKELRPASPDDAWIAGQVWMLPNSGSGLILSSVALFYSSPDWFEQTTNITVPAGANVARVLFTPQNPSFLAGNGQYLIDDVSLVVPEPSTCILAMLSIGGLLIRRKC</sequence>
<dbReference type="EMBL" id="CP042913">
    <property type="protein sequence ID" value="QEG35151.1"/>
    <property type="molecule type" value="Genomic_DNA"/>
</dbReference>
<name>A0A5B9QLX0_9BACT</name>
<feature type="signal peptide" evidence="1">
    <location>
        <begin position="1"/>
        <end position="25"/>
    </location>
</feature>
<reference evidence="2 3" key="1">
    <citation type="submission" date="2019-08" db="EMBL/GenBank/DDBJ databases">
        <title>Deep-cultivation of Planctomycetes and their phenomic and genomic characterization uncovers novel biology.</title>
        <authorList>
            <person name="Wiegand S."/>
            <person name="Jogler M."/>
            <person name="Boedeker C."/>
            <person name="Pinto D."/>
            <person name="Vollmers J."/>
            <person name="Rivas-Marin E."/>
            <person name="Kohn T."/>
            <person name="Peeters S.H."/>
            <person name="Heuer A."/>
            <person name="Rast P."/>
            <person name="Oberbeckmann S."/>
            <person name="Bunk B."/>
            <person name="Jeske O."/>
            <person name="Meyerdierks A."/>
            <person name="Storesund J.E."/>
            <person name="Kallscheuer N."/>
            <person name="Luecker S."/>
            <person name="Lage O.M."/>
            <person name="Pohl T."/>
            <person name="Merkel B.J."/>
            <person name="Hornburger P."/>
            <person name="Mueller R.-W."/>
            <person name="Bruemmer F."/>
            <person name="Labrenz M."/>
            <person name="Spormann A.M."/>
            <person name="Op den Camp H."/>
            <person name="Overmann J."/>
            <person name="Amann R."/>
            <person name="Jetten M.S.M."/>
            <person name="Mascher T."/>
            <person name="Medema M.H."/>
            <person name="Devos D.P."/>
            <person name="Kaster A.-K."/>
            <person name="Ovreas L."/>
            <person name="Rohde M."/>
            <person name="Galperin M.Y."/>
            <person name="Jogler C."/>
        </authorList>
    </citation>
    <scope>NUCLEOTIDE SEQUENCE [LARGE SCALE GENOMIC DNA]</scope>
    <source>
        <strain evidence="2 3">Pr1d</strain>
    </source>
</reference>
<accession>A0A5B9QLX0</accession>
<proteinExistence type="predicted"/>
<dbReference type="InterPro" id="IPR008979">
    <property type="entry name" value="Galactose-bd-like_sf"/>
</dbReference>
<keyword evidence="3" id="KW-1185">Reference proteome</keyword>
<dbReference type="KEGG" id="bgok:Pr1d_24420"/>
<dbReference type="SUPFAM" id="SSF49785">
    <property type="entry name" value="Galactose-binding domain-like"/>
    <property type="match status" value="1"/>
</dbReference>
<evidence type="ECO:0000313" key="3">
    <source>
        <dbReference type="Proteomes" id="UP000323917"/>
    </source>
</evidence>
<gene>
    <name evidence="2" type="ORF">Pr1d_24420</name>
</gene>
<protein>
    <recommendedName>
        <fullName evidence="4">PEP-CTERM protein-sorting domain-containing protein</fullName>
    </recommendedName>
</protein>
<dbReference type="OrthoDB" id="9758923at2"/>
<evidence type="ECO:0008006" key="4">
    <source>
        <dbReference type="Google" id="ProtNLM"/>
    </source>
</evidence>
<dbReference type="InterPro" id="IPR013424">
    <property type="entry name" value="Ice-binding_C"/>
</dbReference>
<evidence type="ECO:0000256" key="1">
    <source>
        <dbReference type="SAM" id="SignalP"/>
    </source>
</evidence>
<dbReference type="Proteomes" id="UP000323917">
    <property type="component" value="Chromosome"/>
</dbReference>
<dbReference type="NCBIfam" id="TIGR02595">
    <property type="entry name" value="PEP_CTERM"/>
    <property type="match status" value="1"/>
</dbReference>
<dbReference type="RefSeq" id="WP_148073699.1">
    <property type="nucleotide sequence ID" value="NZ_CP042913.1"/>
</dbReference>
<dbReference type="AlphaFoldDB" id="A0A5B9QLX0"/>